<organism evidence="2 3">
    <name type="scientific">Allosphingosinicella flava</name>
    <dbReference type="NCBI Taxonomy" id="2771430"/>
    <lineage>
        <taxon>Bacteria</taxon>
        <taxon>Pseudomonadati</taxon>
        <taxon>Pseudomonadota</taxon>
        <taxon>Alphaproteobacteria</taxon>
        <taxon>Sphingomonadales</taxon>
        <taxon>Sphingomonadaceae</taxon>
        <taxon>Allosphingosinicella</taxon>
    </lineage>
</organism>
<dbReference type="AlphaFoldDB" id="A0A7T2GKQ8"/>
<sequence>MRRLSRLFGKKPIDKRLYDEADPDLVESIFSQLLADAPGGMSASSVPSGNPSPPAGGVEPSSGADFPSCGTTVPGVTAKCAGDINPERERDWRWLNAFPIPHSQKVIGDD</sequence>
<reference evidence="2 3" key="1">
    <citation type="submission" date="2020-11" db="EMBL/GenBank/DDBJ databases">
        <title>Genome seq and assembly of Sphingosinicella sp.</title>
        <authorList>
            <person name="Chhetri G."/>
        </authorList>
    </citation>
    <scope>NUCLEOTIDE SEQUENCE [LARGE SCALE GENOMIC DNA]</scope>
    <source>
        <strain evidence="2 3">UDD2</strain>
    </source>
</reference>
<dbReference type="EMBL" id="CP065592">
    <property type="protein sequence ID" value="QPQ55577.1"/>
    <property type="molecule type" value="Genomic_DNA"/>
</dbReference>
<gene>
    <name evidence="2" type="ORF">IC614_02955</name>
</gene>
<dbReference type="RefSeq" id="WP_200972249.1">
    <property type="nucleotide sequence ID" value="NZ_CP065592.1"/>
</dbReference>
<proteinExistence type="predicted"/>
<evidence type="ECO:0000256" key="1">
    <source>
        <dbReference type="SAM" id="MobiDB-lite"/>
    </source>
</evidence>
<feature type="region of interest" description="Disordered" evidence="1">
    <location>
        <begin position="37"/>
        <end position="72"/>
    </location>
</feature>
<evidence type="ECO:0000313" key="2">
    <source>
        <dbReference type="EMBL" id="QPQ55577.1"/>
    </source>
</evidence>
<dbReference type="KEGG" id="sflv:IC614_02955"/>
<accession>A0A7T2GKQ8</accession>
<name>A0A7T2GKQ8_9SPHN</name>
<protein>
    <submittedName>
        <fullName evidence="2">Uncharacterized protein</fullName>
    </submittedName>
</protein>
<dbReference type="Proteomes" id="UP000594873">
    <property type="component" value="Chromosome"/>
</dbReference>
<keyword evidence="3" id="KW-1185">Reference proteome</keyword>
<evidence type="ECO:0000313" key="3">
    <source>
        <dbReference type="Proteomes" id="UP000594873"/>
    </source>
</evidence>